<reference evidence="2" key="1">
    <citation type="submission" date="2020-10" db="EMBL/GenBank/DDBJ databases">
        <authorList>
            <person name="Gilroy R."/>
        </authorList>
    </citation>
    <scope>NUCLEOTIDE SEQUENCE</scope>
    <source>
        <strain evidence="2">ChiSjej1B19-7085</strain>
    </source>
</reference>
<keyword evidence="1" id="KW-1133">Transmembrane helix</keyword>
<evidence type="ECO:0000313" key="3">
    <source>
        <dbReference type="Proteomes" id="UP000886785"/>
    </source>
</evidence>
<feature type="transmembrane region" description="Helical" evidence="1">
    <location>
        <begin position="12"/>
        <end position="36"/>
    </location>
</feature>
<name>A0A9D1DPU4_9FIRM</name>
<protein>
    <submittedName>
        <fullName evidence="2">QueT transporter family protein</fullName>
    </submittedName>
</protein>
<evidence type="ECO:0000256" key="1">
    <source>
        <dbReference type="SAM" id="Phobius"/>
    </source>
</evidence>
<proteinExistence type="predicted"/>
<reference evidence="2" key="2">
    <citation type="journal article" date="2021" name="PeerJ">
        <title>Extensive microbial diversity within the chicken gut microbiome revealed by metagenomics and culture.</title>
        <authorList>
            <person name="Gilroy R."/>
            <person name="Ravi A."/>
            <person name="Getino M."/>
            <person name="Pursley I."/>
            <person name="Horton D.L."/>
            <person name="Alikhan N.F."/>
            <person name="Baker D."/>
            <person name="Gharbi K."/>
            <person name="Hall N."/>
            <person name="Watson M."/>
            <person name="Adriaenssens E.M."/>
            <person name="Foster-Nyarko E."/>
            <person name="Jarju S."/>
            <person name="Secka A."/>
            <person name="Antonio M."/>
            <person name="Oren A."/>
            <person name="Chaudhuri R.R."/>
            <person name="La Ragione R."/>
            <person name="Hildebrand F."/>
            <person name="Pallen M.J."/>
        </authorList>
    </citation>
    <scope>NUCLEOTIDE SEQUENCE</scope>
    <source>
        <strain evidence="2">ChiSjej1B19-7085</strain>
    </source>
</reference>
<keyword evidence="1" id="KW-0812">Transmembrane</keyword>
<dbReference type="PANTHER" id="PTHR40044:SF1">
    <property type="entry name" value="INTEGRAL MEMBRANE PROTEIN"/>
    <property type="match status" value="1"/>
</dbReference>
<dbReference type="PANTHER" id="PTHR40044">
    <property type="entry name" value="INTEGRAL MEMBRANE PROTEIN-RELATED"/>
    <property type="match status" value="1"/>
</dbReference>
<dbReference type="PIRSF" id="PIRSF031501">
    <property type="entry name" value="QueT"/>
    <property type="match status" value="1"/>
</dbReference>
<accession>A0A9D1DPU4</accession>
<dbReference type="Pfam" id="PF06177">
    <property type="entry name" value="QueT"/>
    <property type="match status" value="1"/>
</dbReference>
<evidence type="ECO:0000313" key="2">
    <source>
        <dbReference type="EMBL" id="HIR56786.1"/>
    </source>
</evidence>
<dbReference type="InterPro" id="IPR010387">
    <property type="entry name" value="QueT"/>
</dbReference>
<comment type="caution">
    <text evidence="2">The sequence shown here is derived from an EMBL/GenBank/DDBJ whole genome shotgun (WGS) entry which is preliminary data.</text>
</comment>
<organism evidence="2 3">
    <name type="scientific">Candidatus Gallacutalibacter pullicola</name>
    <dbReference type="NCBI Taxonomy" id="2840830"/>
    <lineage>
        <taxon>Bacteria</taxon>
        <taxon>Bacillati</taxon>
        <taxon>Bacillota</taxon>
        <taxon>Clostridia</taxon>
        <taxon>Eubacteriales</taxon>
        <taxon>Candidatus Gallacutalibacter</taxon>
    </lineage>
</organism>
<feature type="transmembrane region" description="Helical" evidence="1">
    <location>
        <begin position="139"/>
        <end position="163"/>
    </location>
</feature>
<sequence length="177" mass="18122">MQNTMSKKVLFLVQSAAIAAIYTVLTYIAAAMNLAYNAVQFRFSEALTILPVFTPAAIPGLTLGCFLSNLASPLGPIDWICGSAATLLAAVAGYLARNVRIAGLPMVSALCPVLANALIIGLEIGWLAVPGGGMDLAAFLSGALSVGIGELVVVAVLGLPLAASLERTGASRRIFSC</sequence>
<feature type="transmembrane region" description="Helical" evidence="1">
    <location>
        <begin position="48"/>
        <end position="71"/>
    </location>
</feature>
<keyword evidence="1" id="KW-0472">Membrane</keyword>
<dbReference type="Proteomes" id="UP000886785">
    <property type="component" value="Unassembled WGS sequence"/>
</dbReference>
<gene>
    <name evidence="2" type="ORF">IAA54_03890</name>
</gene>
<dbReference type="EMBL" id="DVHF01000044">
    <property type="protein sequence ID" value="HIR56786.1"/>
    <property type="molecule type" value="Genomic_DNA"/>
</dbReference>
<dbReference type="AlphaFoldDB" id="A0A9D1DPU4"/>
<feature type="transmembrane region" description="Helical" evidence="1">
    <location>
        <begin position="107"/>
        <end position="127"/>
    </location>
</feature>